<organism evidence="3 4">
    <name type="scientific">Pengzhenrongella sicca</name>
    <dbReference type="NCBI Taxonomy" id="2819238"/>
    <lineage>
        <taxon>Bacteria</taxon>
        <taxon>Bacillati</taxon>
        <taxon>Actinomycetota</taxon>
        <taxon>Actinomycetes</taxon>
        <taxon>Micrococcales</taxon>
        <taxon>Pengzhenrongella</taxon>
    </lineage>
</organism>
<feature type="region of interest" description="Disordered" evidence="1">
    <location>
        <begin position="95"/>
        <end position="117"/>
    </location>
</feature>
<feature type="transmembrane region" description="Helical" evidence="2">
    <location>
        <begin position="50"/>
        <end position="70"/>
    </location>
</feature>
<gene>
    <name evidence="3" type="ORF">J4E96_16205</name>
</gene>
<reference evidence="3" key="1">
    <citation type="submission" date="2021-03" db="EMBL/GenBank/DDBJ databases">
        <title>Pengzhenrongella sicca gen. nov., sp. nov., a new member of suborder Micrococcineae isolated from High-Arctic tundra soil.</title>
        <authorList>
            <person name="Peng F."/>
        </authorList>
    </citation>
    <scope>NUCLEOTIDE SEQUENCE</scope>
    <source>
        <strain evidence="3">LRZ-2</strain>
    </source>
</reference>
<keyword evidence="2" id="KW-1133">Transmembrane helix</keyword>
<dbReference type="EMBL" id="CP071868">
    <property type="protein sequence ID" value="QTE28855.1"/>
    <property type="molecule type" value="Genomic_DNA"/>
</dbReference>
<evidence type="ECO:0000313" key="3">
    <source>
        <dbReference type="EMBL" id="QTE28855.1"/>
    </source>
</evidence>
<accession>A0A8A4ZBS9</accession>
<keyword evidence="2" id="KW-0472">Membrane</keyword>
<dbReference type="RefSeq" id="WP_227423104.1">
    <property type="nucleotide sequence ID" value="NZ_CP071868.1"/>
</dbReference>
<proteinExistence type="predicted"/>
<name>A0A8A4ZBS9_9MICO</name>
<evidence type="ECO:0000256" key="1">
    <source>
        <dbReference type="SAM" id="MobiDB-lite"/>
    </source>
</evidence>
<dbReference type="Proteomes" id="UP000663937">
    <property type="component" value="Chromosome"/>
</dbReference>
<feature type="compositionally biased region" description="Low complexity" evidence="1">
    <location>
        <begin position="95"/>
        <end position="110"/>
    </location>
</feature>
<dbReference type="KEGG" id="psic:J4E96_16205"/>
<dbReference type="AlphaFoldDB" id="A0A8A4ZBS9"/>
<keyword evidence="4" id="KW-1185">Reference proteome</keyword>
<evidence type="ECO:0000313" key="4">
    <source>
        <dbReference type="Proteomes" id="UP000663937"/>
    </source>
</evidence>
<evidence type="ECO:0000256" key="2">
    <source>
        <dbReference type="SAM" id="Phobius"/>
    </source>
</evidence>
<protein>
    <submittedName>
        <fullName evidence="3">Uncharacterized protein</fullName>
    </submittedName>
</protein>
<keyword evidence="2" id="KW-0812">Transmembrane</keyword>
<sequence>MPAVGGTLDLAAIGTGSALEGAIASTSTPSPAPTSNLQEGIEPGLVSPGLLGFLPVFAIALVCIGLFLSLTAKLRKVNHRQARLDAEEAAAADAATAVGADPAADAGTGRPADESPR</sequence>